<dbReference type="InterPro" id="IPR031313">
    <property type="entry name" value="Sin1_PH_dom"/>
</dbReference>
<dbReference type="AlphaFoldDB" id="A0A976FEX7"/>
<dbReference type="InterPro" id="IPR011993">
    <property type="entry name" value="PH-like_dom_sf"/>
</dbReference>
<sequence>MQFTELSELNHMVGLMRMAACNSPTFHDRQDSEVDRIYNSSPKMELQLRNSWIDKMTAFKPQQSSIVSPSSGKKSPKILRNNISSSITAVAGGKASEDGAMKTREGREKSVVSSNASRRRTFTQTGRADKKGSAAASVKTGEQEDQVEGADKKPIDDRFVFEKEEVLPISFHESSMLDKALKGPTASGMGPRPPMIGADGGSVLHLTIYLPTRDEMKIDLYDVSTVDEAIQELLRVHQLDARQPALYYGHPECYELRLHDSDGIPDEDFPALDRSRKIKNFGDAGGHEYCLCERPDACPPSGDDSADVATPATVAKPTAAVAKPPLLNDKAFLKIFMPKSDDYTVVAIDGTTVGQDLLPTLNKKHRLQLFQELYVLKISEAERERLDLASDEIDMHTKLRPLNLHEVTLATKIFADAPQISAPAPSAVEETRNLDSRSRPPPETFMFNDVTAAMFKEWHVIKKNKYGKKQQRMLGIDLNKIYNRKVGERVITSSKSTKIAERPMSGVVWVRFNQDPYEFQIYFKDSIEEIITDYTADSPYECAEIVAKLKYILSRRK</sequence>
<dbReference type="PANTHER" id="PTHR13335">
    <property type="entry name" value="TARGET OF RAPAMYCIN COMPLEX 2 SUBUNIT MAPKAP1"/>
    <property type="match status" value="1"/>
</dbReference>
<dbReference type="GO" id="GO:0005737">
    <property type="term" value="C:cytoplasm"/>
    <property type="evidence" value="ECO:0007669"/>
    <property type="project" value="TreeGrafter"/>
</dbReference>
<dbReference type="EMBL" id="SHOA02000001">
    <property type="protein sequence ID" value="TDH65527.1"/>
    <property type="molecule type" value="Genomic_DNA"/>
</dbReference>
<evidence type="ECO:0000256" key="2">
    <source>
        <dbReference type="SAM" id="MobiDB-lite"/>
    </source>
</evidence>
<feature type="domain" description="CRIM" evidence="3">
    <location>
        <begin position="203"/>
        <end position="294"/>
    </location>
</feature>
<dbReference type="GO" id="GO:0005546">
    <property type="term" value="F:phosphatidylinositol-4,5-bisphosphate binding"/>
    <property type="evidence" value="ECO:0007669"/>
    <property type="project" value="TreeGrafter"/>
</dbReference>
<protein>
    <recommendedName>
        <fullName evidence="7">SAPK-interacting protein 1 Pleckstrin-homology domain-containing protein</fullName>
    </recommendedName>
</protein>
<gene>
    <name evidence="5" type="ORF">CCR75_004045</name>
</gene>
<accession>A0A976FEX7</accession>
<dbReference type="OrthoDB" id="241990at2759"/>
<evidence type="ECO:0008006" key="7">
    <source>
        <dbReference type="Google" id="ProtNLM"/>
    </source>
</evidence>
<dbReference type="PANTHER" id="PTHR13335:SF1">
    <property type="entry name" value="TARGET OF RAPAMYCIN COMPLEX 2 SUBUNIT MAPKAP1"/>
    <property type="match status" value="1"/>
</dbReference>
<dbReference type="GO" id="GO:0031932">
    <property type="term" value="C:TORC2 complex"/>
    <property type="evidence" value="ECO:0007669"/>
    <property type="project" value="InterPro"/>
</dbReference>
<evidence type="ECO:0000259" key="3">
    <source>
        <dbReference type="Pfam" id="PF16978"/>
    </source>
</evidence>
<evidence type="ECO:0000256" key="1">
    <source>
        <dbReference type="ARBA" id="ARBA00009407"/>
    </source>
</evidence>
<feature type="compositionally biased region" description="Basic and acidic residues" evidence="2">
    <location>
        <begin position="95"/>
        <end position="110"/>
    </location>
</feature>
<dbReference type="GO" id="GO:0038203">
    <property type="term" value="P:TORC2 signaling"/>
    <property type="evidence" value="ECO:0007669"/>
    <property type="project" value="TreeGrafter"/>
</dbReference>
<evidence type="ECO:0000259" key="4">
    <source>
        <dbReference type="Pfam" id="PF16979"/>
    </source>
</evidence>
<comment type="caution">
    <text evidence="5">The sequence shown here is derived from an EMBL/GenBank/DDBJ whole genome shotgun (WGS) entry which is preliminary data.</text>
</comment>
<dbReference type="GeneID" id="94347806"/>
<proteinExistence type="inferred from homology"/>
<dbReference type="Proteomes" id="UP000294530">
    <property type="component" value="Unassembled WGS sequence"/>
</dbReference>
<organism evidence="5 6">
    <name type="scientific">Bremia lactucae</name>
    <name type="common">Lettuce downy mildew</name>
    <dbReference type="NCBI Taxonomy" id="4779"/>
    <lineage>
        <taxon>Eukaryota</taxon>
        <taxon>Sar</taxon>
        <taxon>Stramenopiles</taxon>
        <taxon>Oomycota</taxon>
        <taxon>Peronosporomycetes</taxon>
        <taxon>Peronosporales</taxon>
        <taxon>Peronosporaceae</taxon>
        <taxon>Bremia</taxon>
    </lineage>
</organism>
<feature type="domain" description="SIN1-type PH" evidence="4">
    <location>
        <begin position="454"/>
        <end position="554"/>
    </location>
</feature>
<name>A0A976FEX7_BRELC</name>
<feature type="compositionally biased region" description="Polar residues" evidence="2">
    <location>
        <begin position="111"/>
        <end position="126"/>
    </location>
</feature>
<feature type="region of interest" description="Disordered" evidence="2">
    <location>
        <begin position="89"/>
        <end position="153"/>
    </location>
</feature>
<dbReference type="Pfam" id="PF16978">
    <property type="entry name" value="CRIM"/>
    <property type="match status" value="1"/>
</dbReference>
<dbReference type="GO" id="GO:0005886">
    <property type="term" value="C:plasma membrane"/>
    <property type="evidence" value="ECO:0007669"/>
    <property type="project" value="TreeGrafter"/>
</dbReference>
<dbReference type="KEGG" id="blac:94347806"/>
<evidence type="ECO:0000313" key="6">
    <source>
        <dbReference type="Proteomes" id="UP000294530"/>
    </source>
</evidence>
<dbReference type="InterPro" id="IPR008828">
    <property type="entry name" value="Sin1/Avo1"/>
</dbReference>
<dbReference type="RefSeq" id="XP_067815026.1">
    <property type="nucleotide sequence ID" value="XM_067962135.1"/>
</dbReference>
<dbReference type="Pfam" id="PF16979">
    <property type="entry name" value="SIN1_PH"/>
    <property type="match status" value="1"/>
</dbReference>
<keyword evidence="6" id="KW-1185">Reference proteome</keyword>
<comment type="similarity">
    <text evidence="1">Belongs to the SIN1 family.</text>
</comment>
<evidence type="ECO:0000313" key="5">
    <source>
        <dbReference type="EMBL" id="TDH65527.1"/>
    </source>
</evidence>
<dbReference type="InterPro" id="IPR031567">
    <property type="entry name" value="CRIM_dom"/>
</dbReference>
<reference evidence="5 6" key="1">
    <citation type="journal article" date="2021" name="Genome Biol.">
        <title>AFLAP: assembly-free linkage analysis pipeline using k-mers from genome sequencing data.</title>
        <authorList>
            <person name="Fletcher K."/>
            <person name="Zhang L."/>
            <person name="Gil J."/>
            <person name="Han R."/>
            <person name="Cavanaugh K."/>
            <person name="Michelmore R."/>
        </authorList>
    </citation>
    <scope>NUCLEOTIDE SEQUENCE [LARGE SCALE GENOMIC DNA]</scope>
    <source>
        <strain evidence="5 6">SF5</strain>
    </source>
</reference>
<dbReference type="Gene3D" id="2.30.29.30">
    <property type="entry name" value="Pleckstrin-homology domain (PH domain)/Phosphotyrosine-binding domain (PTB)"/>
    <property type="match status" value="1"/>
</dbReference>